<gene>
    <name evidence="2" type="ordered locus">CLL_A2391</name>
</gene>
<reference evidence="2" key="2">
    <citation type="submission" date="2009-08" db="EMBL/GenBank/DDBJ databases">
        <authorList>
            <person name="Shrivastava S."/>
            <person name="Brinkac L.M."/>
            <person name="Dodson R.J."/>
            <person name="Harkins D.M."/>
            <person name="Durkin A.S."/>
            <person name="Sutton G."/>
        </authorList>
    </citation>
    <scope>NUCLEOTIDE SEQUENCE</scope>
    <source>
        <strain evidence="2">Eklund 17B</strain>
    </source>
</reference>
<accession>B2TRN4</accession>
<dbReference type="EMBL" id="CP001056">
    <property type="protein sequence ID" value="ACD24903.1"/>
    <property type="molecule type" value="Genomic_DNA"/>
</dbReference>
<reference evidence="2" key="1">
    <citation type="submission" date="2009-06" db="EMBL/GenBank/DDBJ databases">
        <authorList>
            <consortium name="US DOE Joint Genome Institute (JGI-PGF)"/>
            <person name="Lucas S."/>
            <person name="Copeland A."/>
            <person name="Lapidus A."/>
            <person name="Glavina del Rio T."/>
            <person name="Dalin E."/>
            <person name="Tice H."/>
            <person name="Bruce D."/>
            <person name="Goodwin L."/>
            <person name="Pitluck S."/>
            <person name="Kyrpides N."/>
            <person name="Mavromatis K."/>
            <person name="Ivanova N."/>
            <person name="Saunders E."/>
            <person name="Brettin T."/>
            <person name="Detter J.C."/>
            <person name="Han C."/>
            <person name="Larimer F."/>
            <person name="Land M."/>
            <person name="Hauser L."/>
            <person name="Markowitz V."/>
            <person name="Cheng J.-F."/>
            <person name="Hugenholtz P."/>
            <person name="Woyke T."/>
            <person name="Wu D."/>
            <person name="Gronow S."/>
            <person name="Klenk H.-P."/>
            <person name="Eisen J.A."/>
        </authorList>
    </citation>
    <scope>NUCLEOTIDE SEQUENCE</scope>
    <source>
        <strain evidence="2">Eklund 17B</strain>
    </source>
</reference>
<protein>
    <recommendedName>
        <fullName evidence="3">DUF4355 domain-containing protein</fullName>
    </recommendedName>
</protein>
<evidence type="ECO:0000256" key="1">
    <source>
        <dbReference type="SAM" id="Coils"/>
    </source>
</evidence>
<dbReference type="PATRIC" id="fig|935198.13.peg.2349"/>
<dbReference type="KEGG" id="cbk:CLL_A2391"/>
<organism evidence="2">
    <name type="scientific">Clostridium botulinum (strain Eklund 17B / Type B)</name>
    <dbReference type="NCBI Taxonomy" id="935198"/>
    <lineage>
        <taxon>Bacteria</taxon>
        <taxon>Bacillati</taxon>
        <taxon>Bacillota</taxon>
        <taxon>Clostridia</taxon>
        <taxon>Eubacteriales</taxon>
        <taxon>Clostridiaceae</taxon>
        <taxon>Clostridium</taxon>
    </lineage>
</organism>
<evidence type="ECO:0008006" key="3">
    <source>
        <dbReference type="Google" id="ProtNLM"/>
    </source>
</evidence>
<dbReference type="HOGENOM" id="CLU_124866_0_0_9"/>
<dbReference type="AlphaFoldDB" id="B2TRN4"/>
<name>B2TRN4_CLOBB</name>
<keyword evidence="1" id="KW-0175">Coiled coil</keyword>
<evidence type="ECO:0000313" key="2">
    <source>
        <dbReference type="EMBL" id="ACD24903.1"/>
    </source>
</evidence>
<feature type="coiled-coil region" evidence="1">
    <location>
        <begin position="50"/>
        <end position="83"/>
    </location>
</feature>
<accession>U4PAC2</accession>
<sequence>MDFSELNLNEEQLQGVQKIVQSENDKIRTEYSKKIKELEYNVPKKKSPEEIALEERIKEIEEKEKALQKQEQLSNINKALEEKGLNPQLSKFINMEGVEDIETSLDELFNLVVGESKEKIYKPSDHINSINSGITREDFNKMGYKERLDLYNTDKDLYDSLSK</sequence>
<proteinExistence type="predicted"/>